<name>A0A836GR05_9TRYP</name>
<organism evidence="3 4">
    <name type="scientific">Leishmania orientalis</name>
    <dbReference type="NCBI Taxonomy" id="2249476"/>
    <lineage>
        <taxon>Eukaryota</taxon>
        <taxon>Discoba</taxon>
        <taxon>Euglenozoa</taxon>
        <taxon>Kinetoplastea</taxon>
        <taxon>Metakinetoplastina</taxon>
        <taxon>Trypanosomatida</taxon>
        <taxon>Trypanosomatidae</taxon>
        <taxon>Leishmaniinae</taxon>
        <taxon>Leishmania</taxon>
    </lineage>
</organism>
<feature type="region of interest" description="Disordered" evidence="2">
    <location>
        <begin position="767"/>
        <end position="791"/>
    </location>
</feature>
<protein>
    <recommendedName>
        <fullName evidence="5">Leucine-rich repeat protein (LRRP)</fullName>
    </recommendedName>
</protein>
<feature type="region of interest" description="Disordered" evidence="2">
    <location>
        <begin position="600"/>
        <end position="622"/>
    </location>
</feature>
<feature type="region of interest" description="Disordered" evidence="2">
    <location>
        <begin position="987"/>
        <end position="1018"/>
    </location>
</feature>
<dbReference type="KEGG" id="loi:92360445"/>
<dbReference type="PANTHER" id="PTHR46759">
    <property type="entry name" value="LEUCINE-RICH REPEAT-CONTAINING PROTEIN 72"/>
    <property type="match status" value="1"/>
</dbReference>
<keyword evidence="4" id="KW-1185">Reference proteome</keyword>
<proteinExistence type="predicted"/>
<keyword evidence="1" id="KW-0175">Coiled coil</keyword>
<evidence type="ECO:0008006" key="5">
    <source>
        <dbReference type="Google" id="ProtNLM"/>
    </source>
</evidence>
<dbReference type="RefSeq" id="XP_067062720.1">
    <property type="nucleotide sequence ID" value="XM_067206511.1"/>
</dbReference>
<feature type="compositionally biased region" description="Low complexity" evidence="2">
    <location>
        <begin position="1031"/>
        <end position="1045"/>
    </location>
</feature>
<feature type="region of interest" description="Disordered" evidence="2">
    <location>
        <begin position="1031"/>
        <end position="1067"/>
    </location>
</feature>
<evidence type="ECO:0000256" key="2">
    <source>
        <dbReference type="SAM" id="MobiDB-lite"/>
    </source>
</evidence>
<gene>
    <name evidence="3" type="ORF">LSCM4_04527</name>
</gene>
<sequence length="1179" mass="121883">MRTGTQQRYCDILRREAEAHKTTLHCGTALVTAQLSGTGSHPVAVTMRTAVSEHGGRGHRTEPPPAFRSSASLVCDPFAELGIPLTMAPSVVEYVCGRRGFTSLHPNFLRFEHLRCIVVEHNAFEALHNLIMPPSTPRAFSPASALAATDGLPPLSPPPPLHRGCRRLTHLHAAYNCIRDIAGDTDISRLSLLEHLSLAHNQLTDLDKVLRALRGLRGLRFLDLRGNPVTGEPRYRERCVAALPQVEVLDCQSVTPKEREAAAARWNQCAHGNGSRSTVGATAAARSVRPCTSPSRKKARRAAADLFSKSLTARDLERNYWAYLRQRRRAQEAAVQSTAAARRHEEETWKSFHAIWTLSQPGMPLSADGWQRTQMAAAAAAALEGAEDGEGLEGQRSLLLSNPSFRLPASASVGASAPPSPLRAGGKRVIQPPVSLAAATITAAATLTHVSGGSGAAALSVKIDVPLDRPLFPSTPATADTPTSVGLQRAATAAAPATSSSLSTTTVTPLLPSLHDSVYFRTIRGGAAASRNDMEPPLLAAAPAPTVSRVLPVKGPAPDRLVMLQRALEASAQVVRVAAARRGSLGARKKPAMAPVVAAPERAGSGRRNVASSLPSSPSLTTAATTSIPVELSILRTIQEAKHAVVPPPWEDTRESGVVCGAEEILAGPPRAAAAPPGTTAAAASGPHGIGVVSAATTQQEALTEILVLLHEVYCLKELQALEVEYGGAELLRLLPLREWSILGAENGAVNSASTIVAARQAMGALSRPGNVGSATGGGGGSGRVSPSQHDRKRFAGAKGAANGGNVRSSSVSAAAARGGSAEAAGGAQAAVAALSAARAALPSEPQQVWQLLTGPYIAAGMTPGGSHGVLAAPGKRSSSTSGSSTSSATPAGATNSNNASAAPSGAVAATIPAASLRDPEVVQYLVRPIGPYASHVLGPLLALLQARVAEEKVQTICDALVAHHSVHEIVNAAVATAALMSSVTTAEPQPRVASSAPRNKKEPLPVTEDCGSTEARSKKLARASASPFLSDAASSAPLPSVLSATGSPARSSAKAAQEHQQHQRLSAAPQLSLTGVLTALLFSPTFVRARVAYLEKKLSRMAAAPAAVSCIVAADHAAQKGSDATAALSCLFHRVQAVKMHAARIEAALAAAGPSATANEALHFLDPKQVLVAYTGRR</sequence>
<dbReference type="InterPro" id="IPR042655">
    <property type="entry name" value="LRC72"/>
</dbReference>
<dbReference type="PANTHER" id="PTHR46759:SF1">
    <property type="entry name" value="LEUCINE-RICH REPEAT-CONTAINING PROTEIN 72"/>
    <property type="match status" value="1"/>
</dbReference>
<dbReference type="SUPFAM" id="SSF52058">
    <property type="entry name" value="L domain-like"/>
    <property type="match status" value="1"/>
</dbReference>
<dbReference type="InterPro" id="IPR032675">
    <property type="entry name" value="LRR_dom_sf"/>
</dbReference>
<dbReference type="GeneID" id="92360445"/>
<feature type="region of interest" description="Disordered" evidence="2">
    <location>
        <begin position="868"/>
        <end position="903"/>
    </location>
</feature>
<feature type="coiled-coil region" evidence="1">
    <location>
        <begin position="313"/>
        <end position="347"/>
    </location>
</feature>
<dbReference type="InterPro" id="IPR001611">
    <property type="entry name" value="Leu-rich_rpt"/>
</dbReference>
<dbReference type="SMR" id="A0A836GR05"/>
<dbReference type="AlphaFoldDB" id="A0A836GR05"/>
<feature type="compositionally biased region" description="Low complexity" evidence="2">
    <location>
        <begin position="611"/>
        <end position="622"/>
    </location>
</feature>
<dbReference type="Gene3D" id="3.80.10.10">
    <property type="entry name" value="Ribonuclease Inhibitor"/>
    <property type="match status" value="1"/>
</dbReference>
<evidence type="ECO:0000313" key="3">
    <source>
        <dbReference type="EMBL" id="KAG5477309.1"/>
    </source>
</evidence>
<accession>A0A836GR05</accession>
<evidence type="ECO:0000313" key="4">
    <source>
        <dbReference type="Proteomes" id="UP000674143"/>
    </source>
</evidence>
<evidence type="ECO:0000256" key="1">
    <source>
        <dbReference type="SAM" id="Coils"/>
    </source>
</evidence>
<dbReference type="Pfam" id="PF14580">
    <property type="entry name" value="LRR_9"/>
    <property type="match status" value="1"/>
</dbReference>
<comment type="caution">
    <text evidence="3">The sequence shown here is derived from an EMBL/GenBank/DDBJ whole genome shotgun (WGS) entry which is preliminary data.</text>
</comment>
<dbReference type="EMBL" id="JAFHLR010000025">
    <property type="protein sequence ID" value="KAG5477309.1"/>
    <property type="molecule type" value="Genomic_DNA"/>
</dbReference>
<dbReference type="Proteomes" id="UP000674143">
    <property type="component" value="Chromosome 25"/>
</dbReference>
<reference evidence="3 4" key="1">
    <citation type="submission" date="2021-02" db="EMBL/GenBank/DDBJ databases">
        <title>Leishmania (Mundinia) orientalis Genome sequencing and assembly.</title>
        <authorList>
            <person name="Almutairi H."/>
            <person name="Gatherer D."/>
        </authorList>
    </citation>
    <scope>NUCLEOTIDE SEQUENCE [LARGE SCALE GENOMIC DNA]</scope>
    <source>
        <strain evidence="3">LSCM4</strain>
    </source>
</reference>
<feature type="compositionally biased region" description="Low complexity" evidence="2">
    <location>
        <begin position="878"/>
        <end position="903"/>
    </location>
</feature>
<dbReference type="PROSITE" id="PS51450">
    <property type="entry name" value="LRR"/>
    <property type="match status" value="1"/>
</dbReference>